<protein>
    <submittedName>
        <fullName evidence="1">dUTPase</fullName>
    </submittedName>
</protein>
<dbReference type="RefSeq" id="WP_160836314.1">
    <property type="nucleotide sequence ID" value="NZ_WMET01000001.1"/>
</dbReference>
<accession>A0A845E2U4</accession>
<dbReference type="Proteomes" id="UP000460949">
    <property type="component" value="Unassembled WGS sequence"/>
</dbReference>
<dbReference type="PIRSF" id="PIRSF030140">
    <property type="entry name" value="UCP030140"/>
    <property type="match status" value="1"/>
</dbReference>
<organism evidence="1 2">
    <name type="scientific">Halobacillus litoralis</name>
    <dbReference type="NCBI Taxonomy" id="45668"/>
    <lineage>
        <taxon>Bacteria</taxon>
        <taxon>Bacillati</taxon>
        <taxon>Bacillota</taxon>
        <taxon>Bacilli</taxon>
        <taxon>Bacillales</taxon>
        <taxon>Bacillaceae</taxon>
        <taxon>Halobacillus</taxon>
    </lineage>
</organism>
<dbReference type="Pfam" id="PF08761">
    <property type="entry name" value="dUTPase_2"/>
    <property type="match status" value="1"/>
</dbReference>
<dbReference type="SUPFAM" id="SSF101386">
    <property type="entry name" value="all-alpha NTP pyrophosphatases"/>
    <property type="match status" value="1"/>
</dbReference>
<sequence length="161" mass="18950">MFWESLYQMQKKLDQYIEQQHDLEKSGYVESKILALLVELGELANETRCFKFWSTKGPSAPSVIQEEYVDGVHFLLSLGLDLGFRYTHQEEENRSMTQTDAFLEVYSRVEVFRHERTKDNYEALFHAYVSLGRTLGITAEDLKEAYINKNEVNFKRQDQGY</sequence>
<dbReference type="AlphaFoldDB" id="A0A845E2U4"/>
<evidence type="ECO:0000313" key="1">
    <source>
        <dbReference type="EMBL" id="MYL19994.1"/>
    </source>
</evidence>
<gene>
    <name evidence="1" type="ORF">GLW04_08865</name>
</gene>
<evidence type="ECO:0000313" key="2">
    <source>
        <dbReference type="Proteomes" id="UP000460949"/>
    </source>
</evidence>
<dbReference type="InterPro" id="IPR014871">
    <property type="entry name" value="dUTPase/dCTP_pyrophosphatase"/>
</dbReference>
<proteinExistence type="predicted"/>
<reference evidence="1 2" key="1">
    <citation type="submission" date="2019-11" db="EMBL/GenBank/DDBJ databases">
        <title>Genome sequences of 17 halophilic strains isolated from different environments.</title>
        <authorList>
            <person name="Furrow R.E."/>
        </authorList>
    </citation>
    <scope>NUCLEOTIDE SEQUENCE [LARGE SCALE GENOMIC DNA]</scope>
    <source>
        <strain evidence="1 2">22511_23_Filter</strain>
    </source>
</reference>
<name>A0A845E2U4_9BACI</name>
<dbReference type="CDD" id="cd11527">
    <property type="entry name" value="NTP-PPase_dUTPase"/>
    <property type="match status" value="1"/>
</dbReference>
<comment type="caution">
    <text evidence="1">The sequence shown here is derived from an EMBL/GenBank/DDBJ whole genome shotgun (WGS) entry which is preliminary data.</text>
</comment>
<dbReference type="InterPro" id="IPR016947">
    <property type="entry name" value="UCP030140"/>
</dbReference>
<dbReference type="Gene3D" id="1.10.4010.10">
    <property type="entry name" value="Type II deoxyuridine triphosphatase"/>
    <property type="match status" value="1"/>
</dbReference>
<dbReference type="EMBL" id="WMET01000001">
    <property type="protein sequence ID" value="MYL19994.1"/>
    <property type="molecule type" value="Genomic_DNA"/>
</dbReference>
<dbReference type="OrthoDB" id="5506143at2"/>